<evidence type="ECO:0000313" key="4">
    <source>
        <dbReference type="Proteomes" id="UP000784128"/>
    </source>
</evidence>
<dbReference type="Pfam" id="PF13174">
    <property type="entry name" value="TPR_6"/>
    <property type="match status" value="1"/>
</dbReference>
<proteinExistence type="predicted"/>
<feature type="repeat" description="TPR" evidence="1">
    <location>
        <begin position="261"/>
        <end position="294"/>
    </location>
</feature>
<keyword evidence="2" id="KW-1133">Transmembrane helix</keyword>
<evidence type="ECO:0000313" key="3">
    <source>
        <dbReference type="EMBL" id="MBT1071956.1"/>
    </source>
</evidence>
<comment type="caution">
    <text evidence="3">The sequence shown here is derived from an EMBL/GenBank/DDBJ whole genome shotgun (WGS) entry which is preliminary data.</text>
</comment>
<feature type="transmembrane region" description="Helical" evidence="2">
    <location>
        <begin position="45"/>
        <end position="66"/>
    </location>
</feature>
<dbReference type="InterPro" id="IPR019734">
    <property type="entry name" value="TPR_rpt"/>
</dbReference>
<dbReference type="Gene3D" id="1.25.40.10">
    <property type="entry name" value="Tetratricopeptide repeat domain"/>
    <property type="match status" value="3"/>
</dbReference>
<sequence>MRAGGSGGQGETVLQTSGAIVPLVPSGSYQMRATPARGKFLRLDLLTQVALYLVLIGSFLLMPTLASASSINQLYRLDIRPQKEYTRIILKLANPPAYTLSHLPGNRLRLILPDTRGTLFKKYRRYADTNIGGLSFRERGKNLMITFQVGAGRGWRDLTVNGVSAITLDIGTRFKVPPSRPSMAGRERIWNGVEKLVRDFDPPLKPEIPFLPTDRQVLKSLLAEQDIQAFLAAEGALYKGRLSEAEEGFTAFVGHQGAIKAISLYRLGETYYKLQKYPQALKAFREGEALWPAFLNLNPGVTFYYGDSIARAGDLAAARAMLASLIARLADKKFAPVLLVRLADILVRQGHEPEALALYQTLANNFTDNKANLIAQMRLYDRDFLKATPLDYRRLGEAYLDISRKSGDMDLREESFFKYVLLEAIHGEAPEALRQVVYFQKKFPRGIYAAVCRTIREVLVEQVYLQSDWSKDSSGLIRFVEEHQDYLVVCVSHEDFLVKVAQAYEEAGRPIELVKLFNSLLERQWASAGGPFMYETIATNAELLGDMVMTEKTLKLFLKKYPAHPHSRQALEHLGRLYFDQQKYQASKDSMFWLLNKGERAHRPESYYYLGKALFQLKLPSQAAKAMESFINQAKTDDQLLPDAYLAAISAREASGDRKGALHLLEKGLKLPPNPRSEELLYRAGELNLNEGRQKVARTYFEQLAKGGKDLDWQNLARKALVSLDARYEKPK</sequence>
<keyword evidence="4" id="KW-1185">Reference proteome</keyword>
<reference evidence="3 4" key="1">
    <citation type="submission" date="2021-05" db="EMBL/GenBank/DDBJ databases">
        <title>The draft genome of Geobacter chapellei DSM 13688.</title>
        <authorList>
            <person name="Xu Z."/>
            <person name="Masuda Y."/>
            <person name="Itoh H."/>
            <person name="Senoo K."/>
        </authorList>
    </citation>
    <scope>NUCLEOTIDE SEQUENCE [LARGE SCALE GENOMIC DNA]</scope>
    <source>
        <strain evidence="3 4">DSM 13688</strain>
    </source>
</reference>
<dbReference type="SUPFAM" id="SSF48452">
    <property type="entry name" value="TPR-like"/>
    <property type="match status" value="2"/>
</dbReference>
<dbReference type="RefSeq" id="WP_214298318.1">
    <property type="nucleotide sequence ID" value="NZ_JAHDYS010000007.1"/>
</dbReference>
<dbReference type="Pfam" id="PF13432">
    <property type="entry name" value="TPR_16"/>
    <property type="match status" value="1"/>
</dbReference>
<dbReference type="Proteomes" id="UP000784128">
    <property type="component" value="Unassembled WGS sequence"/>
</dbReference>
<dbReference type="EMBL" id="JAHDYS010000007">
    <property type="protein sequence ID" value="MBT1071956.1"/>
    <property type="molecule type" value="Genomic_DNA"/>
</dbReference>
<keyword evidence="2" id="KW-0472">Membrane</keyword>
<name>A0ABS5U8G8_9BACT</name>
<protein>
    <submittedName>
        <fullName evidence="3">Tetratricopeptide repeat protein</fullName>
    </submittedName>
</protein>
<dbReference type="PROSITE" id="PS50005">
    <property type="entry name" value="TPR"/>
    <property type="match status" value="1"/>
</dbReference>
<evidence type="ECO:0000256" key="1">
    <source>
        <dbReference type="PROSITE-ProRule" id="PRU00339"/>
    </source>
</evidence>
<evidence type="ECO:0000256" key="2">
    <source>
        <dbReference type="SAM" id="Phobius"/>
    </source>
</evidence>
<dbReference type="SMART" id="SM00028">
    <property type="entry name" value="TPR"/>
    <property type="match status" value="4"/>
</dbReference>
<keyword evidence="2" id="KW-0812">Transmembrane</keyword>
<keyword evidence="1" id="KW-0802">TPR repeat</keyword>
<gene>
    <name evidence="3" type="ORF">KJB30_09185</name>
</gene>
<organism evidence="3 4">
    <name type="scientific">Pelotalea chapellei</name>
    <dbReference type="NCBI Taxonomy" id="44671"/>
    <lineage>
        <taxon>Bacteria</taxon>
        <taxon>Pseudomonadati</taxon>
        <taxon>Thermodesulfobacteriota</taxon>
        <taxon>Desulfuromonadia</taxon>
        <taxon>Geobacterales</taxon>
        <taxon>Geobacteraceae</taxon>
        <taxon>Pelotalea</taxon>
    </lineage>
</organism>
<accession>A0ABS5U8G8</accession>
<dbReference type="InterPro" id="IPR011990">
    <property type="entry name" value="TPR-like_helical_dom_sf"/>
</dbReference>